<reference evidence="1 2" key="1">
    <citation type="submission" date="2015-09" db="EMBL/GenBank/DDBJ databases">
        <title>Trachymyrmex zeteki WGS genome.</title>
        <authorList>
            <person name="Nygaard S."/>
            <person name="Hu H."/>
            <person name="Boomsma J."/>
            <person name="Zhang G."/>
        </authorList>
    </citation>
    <scope>NUCLEOTIDE SEQUENCE [LARGE SCALE GENOMIC DNA]</scope>
    <source>
        <strain evidence="1">Tzet28-1</strain>
        <tissue evidence="1">Whole body</tissue>
    </source>
</reference>
<dbReference type="EMBL" id="KQ982877">
    <property type="protein sequence ID" value="KYQ49679.1"/>
    <property type="molecule type" value="Genomic_DNA"/>
</dbReference>
<accession>A0A151WP59</accession>
<dbReference type="AlphaFoldDB" id="A0A151WP59"/>
<keyword evidence="2" id="KW-1185">Reference proteome</keyword>
<dbReference type="Proteomes" id="UP000075809">
    <property type="component" value="Unassembled WGS sequence"/>
</dbReference>
<gene>
    <name evidence="1" type="ORF">ALC60_11213</name>
</gene>
<name>A0A151WP59_9HYME</name>
<proteinExistence type="predicted"/>
<sequence length="125" mass="13826">MELISAGTCYIIVTMFFLCTLMASKTSLAAEFQAHAKLVKQVSESGVPTSEQLINEANVRMLTEPSISTLGASRAHSYACIVQYVRENHTQICVHIYSVREYVPERCASNALTDTKRESESTDDS</sequence>
<evidence type="ECO:0000313" key="1">
    <source>
        <dbReference type="EMBL" id="KYQ49679.1"/>
    </source>
</evidence>
<evidence type="ECO:0000313" key="2">
    <source>
        <dbReference type="Proteomes" id="UP000075809"/>
    </source>
</evidence>
<organism evidence="1 2">
    <name type="scientific">Mycetomoellerius zeteki</name>
    <dbReference type="NCBI Taxonomy" id="64791"/>
    <lineage>
        <taxon>Eukaryota</taxon>
        <taxon>Metazoa</taxon>
        <taxon>Ecdysozoa</taxon>
        <taxon>Arthropoda</taxon>
        <taxon>Hexapoda</taxon>
        <taxon>Insecta</taxon>
        <taxon>Pterygota</taxon>
        <taxon>Neoptera</taxon>
        <taxon>Endopterygota</taxon>
        <taxon>Hymenoptera</taxon>
        <taxon>Apocrita</taxon>
        <taxon>Aculeata</taxon>
        <taxon>Formicoidea</taxon>
        <taxon>Formicidae</taxon>
        <taxon>Myrmicinae</taxon>
        <taxon>Mycetomoellerius</taxon>
    </lineage>
</organism>
<protein>
    <submittedName>
        <fullName evidence="1">Uncharacterized protein</fullName>
    </submittedName>
</protein>